<keyword evidence="2 7" id="KW-0597">Phosphoprotein</keyword>
<dbReference type="PANTHER" id="PTHR48111">
    <property type="entry name" value="REGULATOR OF RPOS"/>
    <property type="match status" value="1"/>
</dbReference>
<evidence type="ECO:0008006" key="13">
    <source>
        <dbReference type="Google" id="ProtNLM"/>
    </source>
</evidence>
<dbReference type="SUPFAM" id="SSF46894">
    <property type="entry name" value="C-terminal effector domain of the bipartite response regulators"/>
    <property type="match status" value="1"/>
</dbReference>
<name>A0A2T4U4G3_9BACI</name>
<dbReference type="InterPro" id="IPR039420">
    <property type="entry name" value="WalR-like"/>
</dbReference>
<dbReference type="GO" id="GO:0032993">
    <property type="term" value="C:protein-DNA complex"/>
    <property type="evidence" value="ECO:0007669"/>
    <property type="project" value="TreeGrafter"/>
</dbReference>
<dbReference type="Pfam" id="PF00486">
    <property type="entry name" value="Trans_reg_C"/>
    <property type="match status" value="1"/>
</dbReference>
<evidence type="ECO:0000256" key="4">
    <source>
        <dbReference type="ARBA" id="ARBA00023015"/>
    </source>
</evidence>
<dbReference type="InterPro" id="IPR001867">
    <property type="entry name" value="OmpR/PhoB-type_DNA-bd"/>
</dbReference>
<gene>
    <name evidence="11" type="ORF">C6Y45_12270</name>
</gene>
<dbReference type="AlphaFoldDB" id="A0A2T4U4G3"/>
<dbReference type="PROSITE" id="PS50110">
    <property type="entry name" value="RESPONSE_REGULATORY"/>
    <property type="match status" value="1"/>
</dbReference>
<organism evidence="11 12">
    <name type="scientific">Alkalicoccus saliphilus</name>
    <dbReference type="NCBI Taxonomy" id="200989"/>
    <lineage>
        <taxon>Bacteria</taxon>
        <taxon>Bacillati</taxon>
        <taxon>Bacillota</taxon>
        <taxon>Bacilli</taxon>
        <taxon>Bacillales</taxon>
        <taxon>Bacillaceae</taxon>
        <taxon>Alkalicoccus</taxon>
    </lineage>
</organism>
<dbReference type="RefSeq" id="WP_107585521.1">
    <property type="nucleotide sequence ID" value="NZ_PZJJ01000021.1"/>
</dbReference>
<keyword evidence="12" id="KW-1185">Reference proteome</keyword>
<dbReference type="InterPro" id="IPR011006">
    <property type="entry name" value="CheY-like_superfamily"/>
</dbReference>
<evidence type="ECO:0000256" key="1">
    <source>
        <dbReference type="ARBA" id="ARBA00004496"/>
    </source>
</evidence>
<comment type="subcellular location">
    <subcellularLocation>
        <location evidence="1">Cytoplasm</location>
    </subcellularLocation>
</comment>
<evidence type="ECO:0000259" key="9">
    <source>
        <dbReference type="PROSITE" id="PS50110"/>
    </source>
</evidence>
<dbReference type="GO" id="GO:0000976">
    <property type="term" value="F:transcription cis-regulatory region binding"/>
    <property type="evidence" value="ECO:0007669"/>
    <property type="project" value="TreeGrafter"/>
</dbReference>
<evidence type="ECO:0000313" key="12">
    <source>
        <dbReference type="Proteomes" id="UP000240509"/>
    </source>
</evidence>
<dbReference type="Proteomes" id="UP000240509">
    <property type="component" value="Unassembled WGS sequence"/>
</dbReference>
<keyword evidence="5 8" id="KW-0238">DNA-binding</keyword>
<evidence type="ECO:0000256" key="6">
    <source>
        <dbReference type="ARBA" id="ARBA00023163"/>
    </source>
</evidence>
<dbReference type="Gene3D" id="3.40.50.2300">
    <property type="match status" value="1"/>
</dbReference>
<feature type="domain" description="Response regulatory" evidence="9">
    <location>
        <begin position="5"/>
        <end position="119"/>
    </location>
</feature>
<feature type="modified residue" description="4-aspartylphosphate" evidence="7">
    <location>
        <position position="54"/>
    </location>
</feature>
<dbReference type="InterPro" id="IPR016032">
    <property type="entry name" value="Sig_transdc_resp-reg_C-effctor"/>
</dbReference>
<dbReference type="GO" id="GO:0005829">
    <property type="term" value="C:cytosol"/>
    <property type="evidence" value="ECO:0007669"/>
    <property type="project" value="TreeGrafter"/>
</dbReference>
<sequence length="242" mass="27621">MRGKTILVIEKNNFCREEIKDALKAADFDVWETGNSEALFGPLSHLSPDGIVLDGNMKDKSGKLISSRIRELMPNVPLLVTTENPEELEVVLHLERGADDCMLKPGRPRELVSRIRTLLHRAPLDQPAGEICLPSGVITNGDIKVNLLNHKVYGEEKELAMSSKELALLTFLLLNQNRSFTRKKLLEVVIDKKEERSFRVIDALISRIREKIEINPRRPRYIKTVRKRGYMMESIPDAKKEE</sequence>
<dbReference type="GO" id="GO:0006355">
    <property type="term" value="P:regulation of DNA-templated transcription"/>
    <property type="evidence" value="ECO:0007669"/>
    <property type="project" value="InterPro"/>
</dbReference>
<proteinExistence type="predicted"/>
<dbReference type="PANTHER" id="PTHR48111:SF40">
    <property type="entry name" value="PHOSPHATE REGULON TRANSCRIPTIONAL REGULATORY PROTEIN PHOB"/>
    <property type="match status" value="1"/>
</dbReference>
<keyword evidence="4" id="KW-0805">Transcription regulation</keyword>
<dbReference type="InterPro" id="IPR036388">
    <property type="entry name" value="WH-like_DNA-bd_sf"/>
</dbReference>
<dbReference type="Gene3D" id="1.10.10.10">
    <property type="entry name" value="Winged helix-like DNA-binding domain superfamily/Winged helix DNA-binding domain"/>
    <property type="match status" value="1"/>
</dbReference>
<evidence type="ECO:0000313" key="11">
    <source>
        <dbReference type="EMBL" id="PTL38292.1"/>
    </source>
</evidence>
<protein>
    <recommendedName>
        <fullName evidence="13">DNA-binding response regulator</fullName>
    </recommendedName>
</protein>
<dbReference type="SMART" id="SM00448">
    <property type="entry name" value="REC"/>
    <property type="match status" value="1"/>
</dbReference>
<keyword evidence="6" id="KW-0804">Transcription</keyword>
<dbReference type="EMBL" id="PZJJ01000021">
    <property type="protein sequence ID" value="PTL38292.1"/>
    <property type="molecule type" value="Genomic_DNA"/>
</dbReference>
<feature type="domain" description="OmpR/PhoB-type" evidence="10">
    <location>
        <begin position="135"/>
        <end position="234"/>
    </location>
</feature>
<evidence type="ECO:0000256" key="8">
    <source>
        <dbReference type="PROSITE-ProRule" id="PRU01091"/>
    </source>
</evidence>
<keyword evidence="3" id="KW-0902">Two-component regulatory system</keyword>
<dbReference type="GO" id="GO:0000156">
    <property type="term" value="F:phosphorelay response regulator activity"/>
    <property type="evidence" value="ECO:0007669"/>
    <property type="project" value="TreeGrafter"/>
</dbReference>
<reference evidence="11 12" key="1">
    <citation type="submission" date="2018-03" db="EMBL/GenBank/DDBJ databases">
        <title>Alkalicoccus saliphilus sp. nov., isolated from a mineral pool.</title>
        <authorList>
            <person name="Zhao B."/>
        </authorList>
    </citation>
    <scope>NUCLEOTIDE SEQUENCE [LARGE SCALE GENOMIC DNA]</scope>
    <source>
        <strain evidence="11 12">6AG</strain>
    </source>
</reference>
<evidence type="ECO:0000256" key="3">
    <source>
        <dbReference type="ARBA" id="ARBA00023012"/>
    </source>
</evidence>
<evidence type="ECO:0000256" key="2">
    <source>
        <dbReference type="ARBA" id="ARBA00022553"/>
    </source>
</evidence>
<evidence type="ECO:0000256" key="5">
    <source>
        <dbReference type="ARBA" id="ARBA00023125"/>
    </source>
</evidence>
<evidence type="ECO:0000259" key="10">
    <source>
        <dbReference type="PROSITE" id="PS51755"/>
    </source>
</evidence>
<dbReference type="PROSITE" id="PS51755">
    <property type="entry name" value="OMPR_PHOB"/>
    <property type="match status" value="1"/>
</dbReference>
<dbReference type="Pfam" id="PF00072">
    <property type="entry name" value="Response_reg"/>
    <property type="match status" value="1"/>
</dbReference>
<dbReference type="OrthoDB" id="9790442at2"/>
<dbReference type="CDD" id="cd00383">
    <property type="entry name" value="trans_reg_C"/>
    <property type="match status" value="1"/>
</dbReference>
<dbReference type="InterPro" id="IPR001789">
    <property type="entry name" value="Sig_transdc_resp-reg_receiver"/>
</dbReference>
<dbReference type="SUPFAM" id="SSF52172">
    <property type="entry name" value="CheY-like"/>
    <property type="match status" value="1"/>
</dbReference>
<accession>A0A2T4U4G3</accession>
<evidence type="ECO:0000256" key="7">
    <source>
        <dbReference type="PROSITE-ProRule" id="PRU00169"/>
    </source>
</evidence>
<dbReference type="SMART" id="SM00862">
    <property type="entry name" value="Trans_reg_C"/>
    <property type="match status" value="1"/>
</dbReference>
<comment type="caution">
    <text evidence="11">The sequence shown here is derived from an EMBL/GenBank/DDBJ whole genome shotgun (WGS) entry which is preliminary data.</text>
</comment>
<feature type="DNA-binding region" description="OmpR/PhoB-type" evidence="8">
    <location>
        <begin position="135"/>
        <end position="234"/>
    </location>
</feature>